<dbReference type="EMBL" id="JACGWZ010000001">
    <property type="protein sequence ID" value="MBA8822961.1"/>
    <property type="molecule type" value="Genomic_DNA"/>
</dbReference>
<dbReference type="InterPro" id="IPR020845">
    <property type="entry name" value="AMP-binding_CS"/>
</dbReference>
<dbReference type="FunFam" id="3.30.300.30:FF:000010">
    <property type="entry name" value="Enterobactin synthetase component F"/>
    <property type="match status" value="1"/>
</dbReference>
<dbReference type="Gene3D" id="3.40.50.1820">
    <property type="entry name" value="alpha/beta hydrolase"/>
    <property type="match status" value="1"/>
</dbReference>
<dbReference type="InterPro" id="IPR001031">
    <property type="entry name" value="Thioesterase"/>
</dbReference>
<dbReference type="GO" id="GO:0043041">
    <property type="term" value="P:amino acid activation for nonribosomal peptide biosynthetic process"/>
    <property type="evidence" value="ECO:0007669"/>
    <property type="project" value="TreeGrafter"/>
</dbReference>
<dbReference type="CDD" id="cd19540">
    <property type="entry name" value="LCL_NRPS-like"/>
    <property type="match status" value="2"/>
</dbReference>
<dbReference type="GO" id="GO:0005829">
    <property type="term" value="C:cytosol"/>
    <property type="evidence" value="ECO:0007669"/>
    <property type="project" value="TreeGrafter"/>
</dbReference>
<dbReference type="Gene3D" id="3.30.300.30">
    <property type="match status" value="3"/>
</dbReference>
<feature type="region of interest" description="Disordered" evidence="4">
    <location>
        <begin position="428"/>
        <end position="447"/>
    </location>
</feature>
<accession>A0A839DUX4</accession>
<dbReference type="NCBIfam" id="NF003417">
    <property type="entry name" value="PRK04813.1"/>
    <property type="match status" value="3"/>
</dbReference>
<dbReference type="PROSITE" id="PS00455">
    <property type="entry name" value="AMP_BINDING"/>
    <property type="match status" value="3"/>
</dbReference>
<dbReference type="InterPro" id="IPR009081">
    <property type="entry name" value="PP-bd_ACP"/>
</dbReference>
<dbReference type="Gene3D" id="3.40.50.980">
    <property type="match status" value="6"/>
</dbReference>
<evidence type="ECO:0000256" key="4">
    <source>
        <dbReference type="SAM" id="MobiDB-lite"/>
    </source>
</evidence>
<dbReference type="PANTHER" id="PTHR45527">
    <property type="entry name" value="NONRIBOSOMAL PEPTIDE SYNTHETASE"/>
    <property type="match status" value="1"/>
</dbReference>
<dbReference type="Pfam" id="PF00501">
    <property type="entry name" value="AMP-binding"/>
    <property type="match status" value="3"/>
</dbReference>
<evidence type="ECO:0000256" key="3">
    <source>
        <dbReference type="ARBA" id="ARBA00022553"/>
    </source>
</evidence>
<comment type="cofactor">
    <cofactor evidence="1">
        <name>pantetheine 4'-phosphate</name>
        <dbReference type="ChEBI" id="CHEBI:47942"/>
    </cofactor>
</comment>
<dbReference type="Gene3D" id="3.30.559.10">
    <property type="entry name" value="Chloramphenicol acetyltransferase-like domain"/>
    <property type="match status" value="3"/>
</dbReference>
<dbReference type="FunFam" id="1.10.1200.10:FF:000016">
    <property type="entry name" value="Non-ribosomal peptide synthase"/>
    <property type="match status" value="3"/>
</dbReference>
<dbReference type="SUPFAM" id="SSF52777">
    <property type="entry name" value="CoA-dependent acyltransferases"/>
    <property type="match status" value="6"/>
</dbReference>
<dbReference type="GO" id="GO:0072330">
    <property type="term" value="P:monocarboxylic acid biosynthetic process"/>
    <property type="evidence" value="ECO:0007669"/>
    <property type="project" value="UniProtKB-ARBA"/>
</dbReference>
<dbReference type="Proteomes" id="UP000569329">
    <property type="component" value="Unassembled WGS sequence"/>
</dbReference>
<dbReference type="PANTHER" id="PTHR45527:SF1">
    <property type="entry name" value="FATTY ACID SYNTHASE"/>
    <property type="match status" value="1"/>
</dbReference>
<dbReference type="SUPFAM" id="SSF47336">
    <property type="entry name" value="ACP-like"/>
    <property type="match status" value="3"/>
</dbReference>
<evidence type="ECO:0000313" key="7">
    <source>
        <dbReference type="Proteomes" id="UP000569329"/>
    </source>
</evidence>
<dbReference type="InterPro" id="IPR036736">
    <property type="entry name" value="ACP-like_sf"/>
</dbReference>
<dbReference type="InterPro" id="IPR045851">
    <property type="entry name" value="AMP-bd_C_sf"/>
</dbReference>
<dbReference type="FunFam" id="2.30.38.10:FF:000001">
    <property type="entry name" value="Non-ribosomal peptide synthetase PvdI"/>
    <property type="match status" value="2"/>
</dbReference>
<dbReference type="InterPro" id="IPR023213">
    <property type="entry name" value="CAT-like_dom_sf"/>
</dbReference>
<dbReference type="Gene3D" id="3.30.559.30">
    <property type="entry name" value="Nonribosomal peptide synthetase, condensation domain"/>
    <property type="match status" value="3"/>
</dbReference>
<dbReference type="InterPro" id="IPR010071">
    <property type="entry name" value="AA_adenyl_dom"/>
</dbReference>
<protein>
    <submittedName>
        <fullName evidence="6">Amino acid adenylation domain-containing protein</fullName>
    </submittedName>
</protein>
<keyword evidence="2" id="KW-0596">Phosphopantetheine</keyword>
<dbReference type="Pfam" id="PF00975">
    <property type="entry name" value="Thioesterase"/>
    <property type="match status" value="1"/>
</dbReference>
<dbReference type="CDD" id="cd05930">
    <property type="entry name" value="A_NRPS"/>
    <property type="match status" value="3"/>
</dbReference>
<name>A0A839DUX4_9PSEU</name>
<feature type="domain" description="Carrier" evidence="5">
    <location>
        <begin position="3090"/>
        <end position="3165"/>
    </location>
</feature>
<feature type="region of interest" description="Disordered" evidence="4">
    <location>
        <begin position="1254"/>
        <end position="1280"/>
    </location>
</feature>
<dbReference type="InterPro" id="IPR020806">
    <property type="entry name" value="PKS_PP-bd"/>
</dbReference>
<evidence type="ECO:0000313" key="6">
    <source>
        <dbReference type="EMBL" id="MBA8822961.1"/>
    </source>
</evidence>
<dbReference type="SMART" id="SM00824">
    <property type="entry name" value="PKS_TE"/>
    <property type="match status" value="1"/>
</dbReference>
<gene>
    <name evidence="6" type="ORF">FHX42_000290</name>
</gene>
<dbReference type="GO" id="GO:0003824">
    <property type="term" value="F:catalytic activity"/>
    <property type="evidence" value="ECO:0007669"/>
    <property type="project" value="InterPro"/>
</dbReference>
<feature type="domain" description="Carrier" evidence="5">
    <location>
        <begin position="968"/>
        <end position="1043"/>
    </location>
</feature>
<dbReference type="InterPro" id="IPR029058">
    <property type="entry name" value="AB_hydrolase_fold"/>
</dbReference>
<dbReference type="FunFam" id="3.30.559.30:FF:000001">
    <property type="entry name" value="Non-ribosomal peptide synthetase"/>
    <property type="match status" value="1"/>
</dbReference>
<dbReference type="SUPFAM" id="SSF56801">
    <property type="entry name" value="Acetyl-CoA synthetase-like"/>
    <property type="match status" value="3"/>
</dbReference>
<dbReference type="InterPro" id="IPR025110">
    <property type="entry name" value="AMP-bd_C"/>
</dbReference>
<feature type="domain" description="Carrier" evidence="5">
    <location>
        <begin position="2034"/>
        <end position="2109"/>
    </location>
</feature>
<proteinExistence type="predicted"/>
<dbReference type="Pfam" id="PF00668">
    <property type="entry name" value="Condensation"/>
    <property type="match status" value="3"/>
</dbReference>
<dbReference type="GO" id="GO:0044550">
    <property type="term" value="P:secondary metabolite biosynthetic process"/>
    <property type="evidence" value="ECO:0007669"/>
    <property type="project" value="TreeGrafter"/>
</dbReference>
<organism evidence="6 7">
    <name type="scientific">Halosaccharopolyspora lacisalsi</name>
    <dbReference type="NCBI Taxonomy" id="1000566"/>
    <lineage>
        <taxon>Bacteria</taxon>
        <taxon>Bacillati</taxon>
        <taxon>Actinomycetota</taxon>
        <taxon>Actinomycetes</taxon>
        <taxon>Pseudonocardiales</taxon>
        <taxon>Pseudonocardiaceae</taxon>
        <taxon>Halosaccharopolyspora</taxon>
    </lineage>
</organism>
<evidence type="ECO:0000259" key="5">
    <source>
        <dbReference type="PROSITE" id="PS50075"/>
    </source>
</evidence>
<dbReference type="InterPro" id="IPR000873">
    <property type="entry name" value="AMP-dep_synth/lig_dom"/>
</dbReference>
<dbReference type="InterPro" id="IPR006162">
    <property type="entry name" value="Ppantetheine_attach_site"/>
</dbReference>
<dbReference type="RefSeq" id="WP_182542330.1">
    <property type="nucleotide sequence ID" value="NZ_JACGWZ010000001.1"/>
</dbReference>
<dbReference type="SMART" id="SM00823">
    <property type="entry name" value="PKS_PP"/>
    <property type="match status" value="3"/>
</dbReference>
<evidence type="ECO:0000256" key="2">
    <source>
        <dbReference type="ARBA" id="ARBA00022450"/>
    </source>
</evidence>
<dbReference type="PROSITE" id="PS50075">
    <property type="entry name" value="CARRIER"/>
    <property type="match status" value="3"/>
</dbReference>
<dbReference type="Gene3D" id="2.30.38.10">
    <property type="entry name" value="Luciferase, Domain 3"/>
    <property type="match status" value="3"/>
</dbReference>
<dbReference type="Pfam" id="PF00550">
    <property type="entry name" value="PP-binding"/>
    <property type="match status" value="3"/>
</dbReference>
<dbReference type="GO" id="GO:0031177">
    <property type="term" value="F:phosphopantetheine binding"/>
    <property type="evidence" value="ECO:0007669"/>
    <property type="project" value="InterPro"/>
</dbReference>
<dbReference type="NCBIfam" id="TIGR01733">
    <property type="entry name" value="AA-adenyl-dom"/>
    <property type="match status" value="3"/>
</dbReference>
<dbReference type="Pfam" id="PF13193">
    <property type="entry name" value="AMP-binding_C"/>
    <property type="match status" value="3"/>
</dbReference>
<dbReference type="InterPro" id="IPR001242">
    <property type="entry name" value="Condensation_dom"/>
</dbReference>
<dbReference type="PROSITE" id="PS00012">
    <property type="entry name" value="PHOSPHOPANTETHEINE"/>
    <property type="match status" value="3"/>
</dbReference>
<keyword evidence="3" id="KW-0597">Phosphoprotein</keyword>
<dbReference type="Gene3D" id="1.10.1200.10">
    <property type="entry name" value="ACP-like"/>
    <property type="match status" value="2"/>
</dbReference>
<keyword evidence="7" id="KW-1185">Reference proteome</keyword>
<reference evidence="6 7" key="1">
    <citation type="submission" date="2020-07" db="EMBL/GenBank/DDBJ databases">
        <title>Sequencing the genomes of 1000 actinobacteria strains.</title>
        <authorList>
            <person name="Klenk H.-P."/>
        </authorList>
    </citation>
    <scope>NUCLEOTIDE SEQUENCE [LARGE SCALE GENOMIC DNA]</scope>
    <source>
        <strain evidence="6 7">DSM 45975</strain>
    </source>
</reference>
<dbReference type="SUPFAM" id="SSF53474">
    <property type="entry name" value="alpha/beta-Hydrolases"/>
    <property type="match status" value="1"/>
</dbReference>
<evidence type="ECO:0000256" key="1">
    <source>
        <dbReference type="ARBA" id="ARBA00001957"/>
    </source>
</evidence>
<dbReference type="InterPro" id="IPR020802">
    <property type="entry name" value="TesA-like"/>
</dbReference>
<comment type="caution">
    <text evidence="6">The sequence shown here is derived from an EMBL/GenBank/DDBJ whole genome shotgun (WGS) entry which is preliminary data.</text>
</comment>
<sequence>MSSESVRSVALTPAQSGIWYGRRLNPADPTYTIAEYLDVPGPIDPEILERALERTAAEVPALRLTFDEDEQGRPRQTVGSVGRWGLRTVDLSGSGDFRAAAEEWMHADLRRPIDPVHDELCSLVLFTAGERHSLLYQRTHHLVVDGYGAALVLSRITAVYTALNRGEQPPEPRLGDFGELLEAEAAYPETSRHEQDRQFWTQRLADRPDPVVLSDRPAATGPILRRSVSMDGAATRGLRTAAAELRTAWSSVVLAAMAAYVHRTTGAQDVVLALPVSARKGTLGRETPAMLSQVLPLRVRVHQWMTVAELVSAVSAEARRVLRHQRYPRSDLARDLGVTAGERITGPGINIIPVAREVPFGEATATSHNLSVGPVDDLTVTVHGAADDNGLRLDFDANPGRYEQRELEAHAERFRRVLDTLISAPDAPVGSVSPLDERPDPAPSGGDVTPRHATVVEAFESAVAGGPGSTALVSESGTLSFEQLNARANRLARELITTGVGVGDVVAVLLPRSADVVAALLAVFKAGAVHLPVDPGQPASRVADMVADARPVAAVTTADTRASLPDGLAALCLDDPDTAASIAERDEHDVTIVERGAPVSSDHAAYLLFTSGSTGRPKGVLVEHGSLANLLESHRERVYEPAGSALGRRLRAAHTAPLSFDASWDPLLWMFAGHELHLVSDAVRRDSEALVAELDRQRWDALETTPSHLRELLRAGLLDQRHRPRVLALGGEPFDQDLWTRLAAEPDLDVHNFYGPTETTVDSVVATTDDADSAVIGRPTANLRAYVLDTALQPVQPGVTGELYIAGAGLARGYLGRTVATAEKFVADPFTGAGQRMYRTGDLVRRDERGLLSFVSRADEQLKFRGMRIEPGEISAVLGERPEVDRAAVTVRSLPDGPQRLVAYVTPAPPDGTQPPEDAPLREFLADRLPEYMVPSAVVVLDELPLTAHGKLDVAALPDPRPATGGRAARDDVERRLGELFAEVLGVDAVGIDDDFFALGGHSLLVTRLAARVRGELGAELELRALFENPTVAALAPRLRGLSSPVLGPRERPDELPLSHAQRRLWLLNHVEGTGGAYHIPIALRMHGEPDVAALRLALGDVVARHESLRTVFPGRDGIPRQEVLDPADGAVSLPVHDTDEEHLREELDAFAAEPFDLTREIPLRTRLFALGSEESVLVVVLHHIAGDGWSLRPLMADLSLAYAARSSGTEPAPEPLPLQYADYTLWQREVLGDDADPDSEFGAQLDFWTETLGGSPEELELPTDRPRPARPSHRGGTVPVDIDAATHRALHDLAREAGASPFMALHAALAATLTRMGAGTDVPIGTPVAARNDERLGELVGFFVNTLVLRTDTSGDPSFRTLLGRTRETDLDAYAHQDVPFERVVEAVAPHRSPARHPLFQVMLALQNAPAATVHLPGLRAEVEAEDLGRSAKFDLSLSLRDDYDEAGSPAGLVGSLEFSSDLFDPATAEHLVRRFVLLLRSAIAEPDTPIGDVELVDAVERRRLLDEYNDTGRPVGVSSIVEAFHQQAARTPSAVALVAADGALSFSDLDARANRLARHLITEDVRSGDVVALALGRGARAVVALLAAAKAGAVLLPVDPSQPTERTVAVFTDAVPRRVLTTGAHAAALPVEDPLVLDDPVVEAAVSARSGERLDPEQWPLPGPCDAAYVLFTSGSTGRPKGVLVEHGSLANLLTQHRDRMIEPAVERVGGRRLRVGHTAPLSFDASWDPLLWMCAGHELHLLDDPLRRDAEAFTGEVVASGLDVLETTPSFVWQLVHHGLLEPGRHRPTVLALGGEPVDERLWRHLRTVEGMLALNFYGPTETTVDSVVAALGDAEHPVIGEPVANTRAYVLDERLRPVPAGVGGELYLSGHGLARGYLGRGDRTAERFVADPFAADGRRMYRTGDRARWTPEGSLRFLGRTDDQVKLRGFRIELGEIGSALGTHPSVERAAAVVRGEDAADQRLVGYFVSRDHEELDIPELRAFLARRLPGYMVPSALVELAELPLTANGKLDTRALPVPAADGNPTGRAPRDPREEILCGLFAEVLGVSAVGVDDDFFDLGGHSLLATRMVSRIRSALGAELEIRALFENPTVAGLSGRIERTRRIRTPLRPMQRPDPLPLSYAQQRLWFLNRLEEHSAGYNIAFVVRLSGPVDAVALHRALGDVVDRHETLRTVFPDRNGTPHQHVLDDGHPELPVVSVTEDELRPALEAEASTGFDVATETPLRARLFTVAPERHVLSLVLHHIAGDGWSTGPLARDLSRAYTARVAGEAPQGAAPSVQYADYALWQRTVLGSEDDPDGELRRQLDFWTSRLEDLPGELPLPTDRRRPAEAGYCGGQVPLDLGAARHARLEELARDHGVSTFMVLQAALAALLTRLGAGTDVPIGSPVAGRTDEALEELVGFFVNTLVLRTDTSGDPAFTDLLARVRETDLDAYAHQDLPFERLVEALSPDRSLARHPLFQVMLTLDNTPDVGLRLPSVDAEVTPIESGGAKFDLSVSFRQRHDADGTPGGIAGSLEYSADLFDHGTAERIGVRLLRLLDGVLERPRAPIGAVELLDEQERHEVLVGHNDTALPVGEDTVVEAFHATVRATPTEAAVVDAHRSLTFAELNLRANRLARELLARGHGGRVVGVALPRSVDAVVALLAVAKAGSTYLPIDPAQPGERIRAMLDDAAPSTVLTGNDSDVALGDADRTVLDEPGTAWVTATRDGRDVTDAERGAAIRPTDAAYVLFTSGSTGRPKGVVVEHGSLANLLANHRRRLFGTVAGRRMRVGHTAPLSFDASWDPLLWMVDGHELHLFDDRSRRDPERVVHHVRTHRVDVLESTSSYVQQLLSFGLLDESAHRPSLIALGGEAVGAELWRTLRSSPVTAVNLYGPTESTVDSVLAGLDEADHPVIGTPAANTRAYVLDAGLRPTPPGVTGELHLAGAGLARGYLGRADLTAERFVADPFSGDGSRMYRTGDLARWNTAGQLEFVGRDDDQLKVRGQRVEPGEVVAVLNEHPAVAESAVFVEDDRLVAYVAVHRALDPDEVRTFVGRRLPAHMVPALLRVLDSLPLTANGKLDTRALARATATELTSSRQRRGPRTPQEHTLVGLFAEVLGLDEVGIDDDFFALGGHSLVATKLVSRIRSALGVELSIRALFDASTPATLAERLGVDTGDDALDVLLPLRAGGSKPPLFCVHPAGGLSWMYSGLVTRVDPDRPIYGLQARGIGDPDRAPADIDEMARDYAARIREVQPRGPYCLLGWSFGGNVVQTVAAQLRDQGEEVALLAVLDAYPVEHFSEQEHDGETDLFTSLVHALGIPAEALSDNEMDATELRRTLERVGNPLGSLDEGTLRAMAVNFEHQARLLKRHSPGVFDGDVLFFTATEEGHGTRTPWTWRPYVTGEITEHLVHCGHAQMAGPEALDEIGPVLDAALTAASDDTARASA</sequence>
<dbReference type="GO" id="GO:0008610">
    <property type="term" value="P:lipid biosynthetic process"/>
    <property type="evidence" value="ECO:0007669"/>
    <property type="project" value="UniProtKB-ARBA"/>
</dbReference>